<reference evidence="3 4" key="1">
    <citation type="submission" date="2020-08" db="EMBL/GenBank/DDBJ databases">
        <title>Sequencing the genomes of 1000 actinobacteria strains.</title>
        <authorList>
            <person name="Klenk H.-P."/>
        </authorList>
    </citation>
    <scope>NUCLEOTIDE SEQUENCE [LARGE SCALE GENOMIC DNA]</scope>
    <source>
        <strain evidence="3 4">DSM 45809</strain>
    </source>
</reference>
<gene>
    <name evidence="3" type="ORF">BJY16_003590</name>
</gene>
<proteinExistence type="predicted"/>
<dbReference type="EMBL" id="JACHNB010000001">
    <property type="protein sequence ID" value="MBB4740131.1"/>
    <property type="molecule type" value="Genomic_DNA"/>
</dbReference>
<sequence>MKRILVVLVLLLGLAGCSSSSGTAATPPVCDSWEAVQVTVGHIKNVNVSENGLSALQPYLTQLKDQLSQLYLDAKAQFAAQAEALKAAAQQLGDDLRTARANPDRTTLAAVRSSVAEVRTSADSLHTAMGSTC</sequence>
<accession>A0A7W7M7V0</accession>
<evidence type="ECO:0000256" key="2">
    <source>
        <dbReference type="SAM" id="SignalP"/>
    </source>
</evidence>
<dbReference type="AlphaFoldDB" id="A0A7W7M7V0"/>
<comment type="caution">
    <text evidence="3">The sequence shown here is derived from an EMBL/GenBank/DDBJ whole genome shotgun (WGS) entry which is preliminary data.</text>
</comment>
<feature type="chain" id="PRO_5031374194" evidence="2">
    <location>
        <begin position="25"/>
        <end position="133"/>
    </location>
</feature>
<name>A0A7W7M7V0_9ACTN</name>
<dbReference type="Pfam" id="PF08139">
    <property type="entry name" value="LPAM_1"/>
    <property type="match status" value="1"/>
</dbReference>
<dbReference type="InterPro" id="IPR012640">
    <property type="entry name" value="Membr_lipoprot_lipid_attach_CS"/>
</dbReference>
<organism evidence="3 4">
    <name type="scientific">Actinoplanes octamycinicus</name>
    <dbReference type="NCBI Taxonomy" id="135948"/>
    <lineage>
        <taxon>Bacteria</taxon>
        <taxon>Bacillati</taxon>
        <taxon>Actinomycetota</taxon>
        <taxon>Actinomycetes</taxon>
        <taxon>Micromonosporales</taxon>
        <taxon>Micromonosporaceae</taxon>
        <taxon>Actinoplanes</taxon>
    </lineage>
</organism>
<evidence type="ECO:0000256" key="1">
    <source>
        <dbReference type="ARBA" id="ARBA00022729"/>
    </source>
</evidence>
<dbReference type="PROSITE" id="PS51257">
    <property type="entry name" value="PROKAR_LIPOPROTEIN"/>
    <property type="match status" value="1"/>
</dbReference>
<feature type="signal peptide" evidence="2">
    <location>
        <begin position="1"/>
        <end position="24"/>
    </location>
</feature>
<keyword evidence="4" id="KW-1185">Reference proteome</keyword>
<evidence type="ECO:0000313" key="3">
    <source>
        <dbReference type="EMBL" id="MBB4740131.1"/>
    </source>
</evidence>
<dbReference type="RefSeq" id="WP_185040574.1">
    <property type="nucleotide sequence ID" value="NZ_BAABFG010000005.1"/>
</dbReference>
<evidence type="ECO:0000313" key="4">
    <source>
        <dbReference type="Proteomes" id="UP000546162"/>
    </source>
</evidence>
<keyword evidence="1 2" id="KW-0732">Signal</keyword>
<protein>
    <submittedName>
        <fullName evidence="3">ABC-type Zn uptake system ZnuABC Zn-binding protein ZnuA</fullName>
    </submittedName>
</protein>
<dbReference type="Proteomes" id="UP000546162">
    <property type="component" value="Unassembled WGS sequence"/>
</dbReference>